<dbReference type="PANTHER" id="PTHR48152">
    <property type="entry name" value="F1C9.34 PROTEIN"/>
    <property type="match status" value="1"/>
</dbReference>
<protein>
    <submittedName>
        <fullName evidence="2">Vacuolar protein sorting-associated protein 62</fullName>
    </submittedName>
</protein>
<dbReference type="Proteomes" id="UP001370490">
    <property type="component" value="Unassembled WGS sequence"/>
</dbReference>
<dbReference type="AlphaFoldDB" id="A0AAN8VPD4"/>
<dbReference type="InterPro" id="IPR009291">
    <property type="entry name" value="Vps62"/>
</dbReference>
<proteinExistence type="predicted"/>
<keyword evidence="3" id="KW-1185">Reference proteome</keyword>
<gene>
    <name evidence="2" type="ORF">RJ641_031268</name>
</gene>
<keyword evidence="1" id="KW-0732">Signal</keyword>
<evidence type="ECO:0000313" key="3">
    <source>
        <dbReference type="Proteomes" id="UP001370490"/>
    </source>
</evidence>
<dbReference type="EMBL" id="JBAMMX010000006">
    <property type="protein sequence ID" value="KAK6937760.1"/>
    <property type="molecule type" value="Genomic_DNA"/>
</dbReference>
<name>A0AAN8VPD4_9MAGN</name>
<organism evidence="2 3">
    <name type="scientific">Dillenia turbinata</name>
    <dbReference type="NCBI Taxonomy" id="194707"/>
    <lineage>
        <taxon>Eukaryota</taxon>
        <taxon>Viridiplantae</taxon>
        <taxon>Streptophyta</taxon>
        <taxon>Embryophyta</taxon>
        <taxon>Tracheophyta</taxon>
        <taxon>Spermatophyta</taxon>
        <taxon>Magnoliopsida</taxon>
        <taxon>eudicotyledons</taxon>
        <taxon>Gunneridae</taxon>
        <taxon>Pentapetalae</taxon>
        <taxon>Dilleniales</taxon>
        <taxon>Dilleniaceae</taxon>
        <taxon>Dillenia</taxon>
    </lineage>
</organism>
<dbReference type="Pfam" id="PF06101">
    <property type="entry name" value="Vps62"/>
    <property type="match status" value="1"/>
</dbReference>
<reference evidence="2 3" key="1">
    <citation type="submission" date="2023-12" db="EMBL/GenBank/DDBJ databases">
        <title>A high-quality genome assembly for Dillenia turbinata (Dilleniales).</title>
        <authorList>
            <person name="Chanderbali A."/>
        </authorList>
    </citation>
    <scope>NUCLEOTIDE SEQUENCE [LARGE SCALE GENOMIC DNA]</scope>
    <source>
        <strain evidence="2">LSX21</strain>
        <tissue evidence="2">Leaf</tissue>
    </source>
</reference>
<evidence type="ECO:0000313" key="2">
    <source>
        <dbReference type="EMBL" id="KAK6937760.1"/>
    </source>
</evidence>
<feature type="signal peptide" evidence="1">
    <location>
        <begin position="1"/>
        <end position="20"/>
    </location>
</feature>
<dbReference type="PANTHER" id="PTHR48152:SF3">
    <property type="entry name" value="DUF946 FAMILY PROTEIN (DUF946)"/>
    <property type="match status" value="1"/>
</dbReference>
<accession>A0AAN8VPD4</accession>
<feature type="chain" id="PRO_5042927434" evidence="1">
    <location>
        <begin position="21"/>
        <end position="569"/>
    </location>
</feature>
<sequence length="569" mass="62575">MPINLLIFLLLLHNSTMGSCHTLQSSATTIETKALAIDTSFKLPSPLPSWPPGNGFASGTIDLGGLVVCQISSLTKVWATHEGGPDNLGASFYVPSALPDGFFMLGSYAQPNNQALYGWVLVGKDTSSSALKLPIDYALVWSSESLDIKKEGNGYIWSPVPPDGYKALGYIITGSCDKPPLDKVRCVRADLAEKCKADSWIWGQGKSSNSSGLNLFTCQPTTRGIQAQGVSVGSFVADISGVRSPSLSCLKNKGNISSNMPNLDQIKALFEAYSPFIYFHPREKYFPSSVNWFFSNGALLYHKGNESNPIRIQPNGENLPLGGSSKDGMYWLDLPQDIGSKDKVKKGDLHSSEVYLHVKSMFGGTSTDIVVWFFYPFNGPARAKIELITISFKKIGEHVGDWEHVTLRISNFNGELSKVYFSQHGRGTWVDPPNLEFQTGNKPIAYSSLHGHAMYSKAGLVLDGNGGIGIRNDAAKSKTAMDAGVRYSVVAVGYLGTDIVEPPWLNYTRKWGPRIDYDINFELKKVEEMLPKKLKPKFEKFVRSLPHQIRGEHGPYGPRMKKNWNGDEV</sequence>
<evidence type="ECO:0000256" key="1">
    <source>
        <dbReference type="SAM" id="SignalP"/>
    </source>
</evidence>
<comment type="caution">
    <text evidence="2">The sequence shown here is derived from an EMBL/GenBank/DDBJ whole genome shotgun (WGS) entry which is preliminary data.</text>
</comment>